<accession>A0A368JL88</accession>
<dbReference type="PANTHER" id="PTHR40029:SF2">
    <property type="entry name" value="HEPTAPRENYLGLYCERYL PHOSPHATE SYNTHASE"/>
    <property type="match status" value="1"/>
</dbReference>
<dbReference type="EC" id="2.5.1.41" evidence="9"/>
<sequence>MQPHNQNQASTRNVLNTLNSRKETGQKSFAVLLDPDKIEQDSFKDLLIRSVENRVDFFFVGGSLITNFILREVIETIRTYTPIPAILFPGNSLHIEPSADAILLLSLISGRNPEFLIGQHVIAAPLLKKSGLEILPTGYMLVDSGVQTTVSYISNTTPLPHDKPGVAACTAMAGEMLGLKLIYMDAGSGARRPVSPEMIAAVRSCVDTPIIVGGGINSVERAQAALQAGADVIVVGNGIEKNPDLLPEIAAAVQEMNRQLV</sequence>
<dbReference type="InterPro" id="IPR039074">
    <property type="entry name" value="GGGP/HepGP_synthase_I"/>
</dbReference>
<evidence type="ECO:0000256" key="2">
    <source>
        <dbReference type="ARBA" id="ARBA00022679"/>
    </source>
</evidence>
<keyword evidence="7 9" id="KW-1208">Phospholipid metabolism</keyword>
<evidence type="ECO:0000256" key="3">
    <source>
        <dbReference type="ARBA" id="ARBA00022723"/>
    </source>
</evidence>
<dbReference type="InterPro" id="IPR038597">
    <property type="entry name" value="GGGP/HepGP_synthase_sf"/>
</dbReference>
<dbReference type="NCBIfam" id="TIGR01768">
    <property type="entry name" value="GGGP-family"/>
    <property type="match status" value="1"/>
</dbReference>
<dbReference type="InterPro" id="IPR010946">
    <property type="entry name" value="GGGP_synth"/>
</dbReference>
<evidence type="ECO:0000256" key="8">
    <source>
        <dbReference type="ARBA" id="ARBA00047288"/>
    </source>
</evidence>
<dbReference type="NCBIfam" id="NF003198">
    <property type="entry name" value="PRK04169.1-2"/>
    <property type="match status" value="1"/>
</dbReference>
<evidence type="ECO:0000256" key="5">
    <source>
        <dbReference type="ARBA" id="ARBA00023098"/>
    </source>
</evidence>
<reference evidence="10 11" key="1">
    <citation type="submission" date="2018-07" db="EMBL/GenBank/DDBJ databases">
        <title>Genome analysis of Larkinella rosea.</title>
        <authorList>
            <person name="Zhou Z."/>
            <person name="Wang G."/>
        </authorList>
    </citation>
    <scope>NUCLEOTIDE SEQUENCE [LARGE SCALE GENOMIC DNA]</scope>
    <source>
        <strain evidence="11">zzj9</strain>
    </source>
</reference>
<keyword evidence="6 9" id="KW-0594">Phospholipid biosynthesis</keyword>
<evidence type="ECO:0000256" key="9">
    <source>
        <dbReference type="HAMAP-Rule" id="MF_00112"/>
    </source>
</evidence>
<dbReference type="InterPro" id="IPR008205">
    <property type="entry name" value="GGGP_HepGP_synthase"/>
</dbReference>
<dbReference type="EMBL" id="QOWE01000015">
    <property type="protein sequence ID" value="RCR68055.1"/>
    <property type="molecule type" value="Genomic_DNA"/>
</dbReference>
<feature type="binding site" evidence="9">
    <location>
        <begin position="214"/>
        <end position="215"/>
    </location>
    <ligand>
        <name>sn-glycerol 1-phosphate</name>
        <dbReference type="ChEBI" id="CHEBI:57685"/>
    </ligand>
</feature>
<evidence type="ECO:0000256" key="6">
    <source>
        <dbReference type="ARBA" id="ARBA00023209"/>
    </source>
</evidence>
<gene>
    <name evidence="10" type="ORF">DUE52_18500</name>
</gene>
<dbReference type="GO" id="GO:0000287">
    <property type="term" value="F:magnesium ion binding"/>
    <property type="evidence" value="ECO:0007669"/>
    <property type="project" value="UniProtKB-UniRule"/>
</dbReference>
<dbReference type="NCBIfam" id="TIGR01769">
    <property type="entry name" value="GGGP"/>
    <property type="match status" value="1"/>
</dbReference>
<dbReference type="AlphaFoldDB" id="A0A368JL88"/>
<comment type="function">
    <text evidence="9">Prenyltransferase that catalyzes the transfer of the geranylgeranyl moiety of geranylgeranyl diphosphate (GGPP) to the C3 hydroxyl of sn-glycerol-1-phosphate (G1P).</text>
</comment>
<keyword evidence="2 9" id="KW-0808">Transferase</keyword>
<organism evidence="10 11">
    <name type="scientific">Larkinella punicea</name>
    <dbReference type="NCBI Taxonomy" id="2315727"/>
    <lineage>
        <taxon>Bacteria</taxon>
        <taxon>Pseudomonadati</taxon>
        <taxon>Bacteroidota</taxon>
        <taxon>Cytophagia</taxon>
        <taxon>Cytophagales</taxon>
        <taxon>Spirosomataceae</taxon>
        <taxon>Larkinella</taxon>
    </lineage>
</organism>
<name>A0A368JL88_9BACT</name>
<comment type="caution">
    <text evidence="9">Lacks conserved residue(s) required for the propagation of feature annotation.</text>
</comment>
<dbReference type="SUPFAM" id="SSF51395">
    <property type="entry name" value="FMN-linked oxidoreductases"/>
    <property type="match status" value="1"/>
</dbReference>
<evidence type="ECO:0000313" key="10">
    <source>
        <dbReference type="EMBL" id="RCR68055.1"/>
    </source>
</evidence>
<feature type="binding site" evidence="9">
    <location>
        <begin position="236"/>
        <end position="237"/>
    </location>
    <ligand>
        <name>sn-glycerol 1-phosphate</name>
        <dbReference type="ChEBI" id="CHEBI:57685"/>
    </ligand>
</feature>
<dbReference type="RefSeq" id="WP_114407520.1">
    <property type="nucleotide sequence ID" value="NZ_QOWE01000015.1"/>
</dbReference>
<evidence type="ECO:0000256" key="4">
    <source>
        <dbReference type="ARBA" id="ARBA00022842"/>
    </source>
</evidence>
<keyword evidence="3 9" id="KW-0479">Metal-binding</keyword>
<keyword evidence="4 9" id="KW-0460">Magnesium</keyword>
<dbReference type="Gene3D" id="3.20.20.390">
    <property type="entry name" value="FMN-linked oxidoreductases"/>
    <property type="match status" value="1"/>
</dbReference>
<feature type="binding site" evidence="9">
    <location>
        <begin position="183"/>
        <end position="189"/>
    </location>
    <ligand>
        <name>sn-glycerol 1-phosphate</name>
        <dbReference type="ChEBI" id="CHEBI:57685"/>
    </ligand>
</feature>
<dbReference type="CDD" id="cd02812">
    <property type="entry name" value="PcrB_like"/>
    <property type="match status" value="1"/>
</dbReference>
<dbReference type="Proteomes" id="UP000253383">
    <property type="component" value="Unassembled WGS sequence"/>
</dbReference>
<comment type="cofactor">
    <cofactor evidence="9">
        <name>Mg(2+)</name>
        <dbReference type="ChEBI" id="CHEBI:18420"/>
    </cofactor>
</comment>
<feature type="binding site" evidence="9">
    <location>
        <position position="63"/>
    </location>
    <ligand>
        <name>Mg(2+)</name>
        <dbReference type="ChEBI" id="CHEBI:18420"/>
    </ligand>
</feature>
<protein>
    <recommendedName>
        <fullName evidence="9">Geranylgeranylglyceryl phosphate synthase</fullName>
        <shortName evidence="9">GGGP synthase</shortName>
        <shortName evidence="9">GGGPS</shortName>
        <ecNumber evidence="9">2.5.1.41</ecNumber>
    </recommendedName>
    <alternativeName>
        <fullName evidence="9">(S)-3-O-geranylgeranylglyceryl phosphate synthase</fullName>
    </alternativeName>
    <alternativeName>
        <fullName evidence="9">Phosphoglycerol geranylgeranyltransferase</fullName>
    </alternativeName>
</protein>
<dbReference type="GO" id="GO:0005737">
    <property type="term" value="C:cytoplasm"/>
    <property type="evidence" value="ECO:0007669"/>
    <property type="project" value="InterPro"/>
</dbReference>
<dbReference type="GO" id="GO:0047294">
    <property type="term" value="F:phosphoglycerol geranylgeranyltransferase activity"/>
    <property type="evidence" value="ECO:0007669"/>
    <property type="project" value="UniProtKB-UniRule"/>
</dbReference>
<evidence type="ECO:0000256" key="7">
    <source>
        <dbReference type="ARBA" id="ARBA00023264"/>
    </source>
</evidence>
<comment type="caution">
    <text evidence="10">The sequence shown here is derived from an EMBL/GenBank/DDBJ whole genome shotgun (WGS) entry which is preliminary data.</text>
</comment>
<comment type="similarity">
    <text evidence="9">Belongs to the GGGP/HepGP synthase family. Group II subfamily.</text>
</comment>
<dbReference type="GO" id="GO:0046474">
    <property type="term" value="P:glycerophospholipid biosynthetic process"/>
    <property type="evidence" value="ECO:0007669"/>
    <property type="project" value="UniProtKB-UniRule"/>
</dbReference>
<dbReference type="GO" id="GO:0120536">
    <property type="term" value="F:heptaprenylglyceryl phosphate synthase activity"/>
    <property type="evidence" value="ECO:0007669"/>
    <property type="project" value="UniProtKB-ARBA"/>
</dbReference>
<comment type="catalytic activity">
    <reaction evidence="8 9">
        <text>sn-glycerol 1-phosphate + (2E,6E,10E)-geranylgeranyl diphosphate = sn-3-O-(geranylgeranyl)glycerol 1-phosphate + diphosphate</text>
        <dbReference type="Rhea" id="RHEA:23404"/>
        <dbReference type="ChEBI" id="CHEBI:33019"/>
        <dbReference type="ChEBI" id="CHEBI:57677"/>
        <dbReference type="ChEBI" id="CHEBI:57685"/>
        <dbReference type="ChEBI" id="CHEBI:58756"/>
        <dbReference type="EC" id="2.5.1.41"/>
    </reaction>
</comment>
<keyword evidence="5 9" id="KW-0443">Lipid metabolism</keyword>
<keyword evidence="11" id="KW-1185">Reference proteome</keyword>
<proteinExistence type="inferred from homology"/>
<evidence type="ECO:0000256" key="1">
    <source>
        <dbReference type="ARBA" id="ARBA00022516"/>
    </source>
</evidence>
<evidence type="ECO:0000313" key="11">
    <source>
        <dbReference type="Proteomes" id="UP000253383"/>
    </source>
</evidence>
<dbReference type="Pfam" id="PF01884">
    <property type="entry name" value="PcrB"/>
    <property type="match status" value="1"/>
</dbReference>
<feature type="binding site" evidence="9">
    <location>
        <position position="34"/>
    </location>
    <ligand>
        <name>Mg(2+)</name>
        <dbReference type="ChEBI" id="CHEBI:18420"/>
    </ligand>
</feature>
<keyword evidence="1 9" id="KW-0444">Lipid biosynthesis</keyword>
<dbReference type="PANTHER" id="PTHR40029">
    <property type="match status" value="1"/>
</dbReference>
<dbReference type="OrthoDB" id="9807235at2"/>
<dbReference type="HAMAP" id="MF_00112">
    <property type="entry name" value="GGGP_HepGP_synthase"/>
    <property type="match status" value="1"/>
</dbReference>